<dbReference type="KEGG" id="cpro:CPRO_02210"/>
<reference evidence="5" key="2">
    <citation type="submission" date="2016-01" db="EMBL/GenBank/DDBJ databases">
        <authorList>
            <person name="Poehlein A."/>
            <person name="Schlien K."/>
            <person name="Gottschalk G."/>
            <person name="Buckel W."/>
            <person name="Daniel R."/>
        </authorList>
    </citation>
    <scope>NUCLEOTIDE SEQUENCE [LARGE SCALE GENOMIC DNA]</scope>
    <source>
        <strain evidence="5">X2</strain>
    </source>
</reference>
<keyword evidence="1" id="KW-0812">Transmembrane</keyword>
<evidence type="ECO:0000259" key="2">
    <source>
        <dbReference type="Pfam" id="PF08486"/>
    </source>
</evidence>
<keyword evidence="1" id="KW-1133">Transmembrane helix</keyword>
<dbReference type="Proteomes" id="UP000184204">
    <property type="component" value="Unassembled WGS sequence"/>
</dbReference>
<gene>
    <name evidence="3" type="primary">lytB_1</name>
    <name evidence="3" type="ORF">CPRO_02210</name>
    <name evidence="4" type="ORF">SAMN02745151_00133</name>
</gene>
<keyword evidence="5" id="KW-1185">Reference proteome</keyword>
<dbReference type="RefSeq" id="WP_066046873.1">
    <property type="nucleotide sequence ID" value="NZ_CP014223.1"/>
</dbReference>
<reference evidence="6" key="4">
    <citation type="submission" date="2016-11" db="EMBL/GenBank/DDBJ databases">
        <authorList>
            <person name="Jaros S."/>
            <person name="Januszkiewicz K."/>
            <person name="Wedrychowicz H."/>
        </authorList>
    </citation>
    <scope>NUCLEOTIDE SEQUENCE [LARGE SCALE GENOMIC DNA]</scope>
    <source>
        <strain evidence="6">DSM 1682</strain>
    </source>
</reference>
<evidence type="ECO:0000313" key="5">
    <source>
        <dbReference type="Proteomes" id="UP000068026"/>
    </source>
</evidence>
<accession>A0A0X8V9F0</accession>
<dbReference type="PANTHER" id="PTHR30032">
    <property type="entry name" value="N-ACETYLMURAMOYL-L-ALANINE AMIDASE-RELATED"/>
    <property type="match status" value="1"/>
</dbReference>
<reference evidence="4" key="3">
    <citation type="submission" date="2016-11" db="EMBL/GenBank/DDBJ databases">
        <authorList>
            <person name="Varghese N."/>
            <person name="Submissions S."/>
        </authorList>
    </citation>
    <scope>NUCLEOTIDE SEQUENCE</scope>
    <source>
        <strain evidence="4">DSM 1682</strain>
    </source>
</reference>
<dbReference type="Proteomes" id="UP000068026">
    <property type="component" value="Chromosome"/>
</dbReference>
<evidence type="ECO:0000313" key="6">
    <source>
        <dbReference type="Proteomes" id="UP000184204"/>
    </source>
</evidence>
<dbReference type="GO" id="GO:0030435">
    <property type="term" value="P:sporulation resulting in formation of a cellular spore"/>
    <property type="evidence" value="ECO:0007669"/>
    <property type="project" value="InterPro"/>
</dbReference>
<evidence type="ECO:0000256" key="1">
    <source>
        <dbReference type="SAM" id="Phobius"/>
    </source>
</evidence>
<evidence type="ECO:0000313" key="4">
    <source>
        <dbReference type="EMBL" id="SHE27899.1"/>
    </source>
</evidence>
<evidence type="ECO:0000313" key="3">
    <source>
        <dbReference type="EMBL" id="AMJ39844.1"/>
    </source>
</evidence>
<feature type="domain" description="Sporulation stage II protein D amidase enhancer LytB N-terminal" evidence="2">
    <location>
        <begin position="51"/>
        <end position="140"/>
    </location>
</feature>
<dbReference type="InterPro" id="IPR051922">
    <property type="entry name" value="Bact_Sporulation_Assoc"/>
</dbReference>
<organism evidence="4 6">
    <name type="scientific">Anaerotignum propionicum DSM 1682</name>
    <dbReference type="NCBI Taxonomy" id="991789"/>
    <lineage>
        <taxon>Bacteria</taxon>
        <taxon>Bacillati</taxon>
        <taxon>Bacillota</taxon>
        <taxon>Clostridia</taxon>
        <taxon>Lachnospirales</taxon>
        <taxon>Anaerotignaceae</taxon>
        <taxon>Anaerotignum</taxon>
    </lineage>
</organism>
<keyword evidence="1" id="KW-0472">Membrane</keyword>
<dbReference type="EMBL" id="FQUA01000001">
    <property type="protein sequence ID" value="SHE27899.1"/>
    <property type="molecule type" value="Genomic_DNA"/>
</dbReference>
<dbReference type="Pfam" id="PF08486">
    <property type="entry name" value="SpoIID"/>
    <property type="match status" value="1"/>
</dbReference>
<reference evidence="3 5" key="1">
    <citation type="journal article" date="2016" name="Genome Announc.">
        <title>Complete Genome Sequence of the Amino Acid-Fermenting Clostridium propionicum X2 (DSM 1682).</title>
        <authorList>
            <person name="Poehlein A."/>
            <person name="Schlien K."/>
            <person name="Chowdhury N.P."/>
            <person name="Gottschalk G."/>
            <person name="Buckel W."/>
            <person name="Daniel R."/>
        </authorList>
    </citation>
    <scope>NUCLEOTIDE SEQUENCE [LARGE SCALE GENOMIC DNA]</scope>
    <source>
        <strain evidence="3 5">X2</strain>
    </source>
</reference>
<dbReference type="EMBL" id="CP014223">
    <property type="protein sequence ID" value="AMJ39844.1"/>
    <property type="molecule type" value="Genomic_DNA"/>
</dbReference>
<protein>
    <submittedName>
        <fullName evidence="3">Amidase enhancer</fullName>
    </submittedName>
    <submittedName>
        <fullName evidence="4">Stage II sporulation protein D</fullName>
    </submittedName>
</protein>
<dbReference type="InterPro" id="IPR013693">
    <property type="entry name" value="SpoIID/LytB_N"/>
</dbReference>
<dbReference type="PANTHER" id="PTHR30032:SF4">
    <property type="entry name" value="AMIDASE ENHANCER"/>
    <property type="match status" value="1"/>
</dbReference>
<dbReference type="AlphaFoldDB" id="A0A0X8V9F0"/>
<proteinExistence type="predicted"/>
<dbReference type="GO" id="GO:0030288">
    <property type="term" value="C:outer membrane-bounded periplasmic space"/>
    <property type="evidence" value="ECO:0007669"/>
    <property type="project" value="TreeGrafter"/>
</dbReference>
<sequence>MAKKILGILLGYIILAVILLPLLITLLWGGFSKEEVKEAKKLVRIEDVFSPELEEYIVGVVSAEMPASFPEEALKAQAVAARTYQVRKMQEVGTDRVIYDVGQAYNSVAEQKKKWGENYIENANKIRTAVKETQGEIMVYGGEPILAVFHAQSAGKTEASENVWTSALPYLKSVDSEEDKKAPNNEYTSNISAKDVWKKLSTFGKLSQSEAELSFSNIERSDAGYIQNVRVGGMNLTGLQVRQALGLRSANFQVERKGDNFVFVTHGYGHGAGMSQYGASFLAQEGMDYREILCHYYQGISFENIA</sequence>
<dbReference type="NCBIfam" id="TIGR02870">
    <property type="entry name" value="spore_II_D"/>
    <property type="match status" value="1"/>
</dbReference>
<name>A0A0X8V9F0_ANAPI</name>
<dbReference type="OrthoDB" id="9794671at2"/>
<dbReference type="InterPro" id="IPR013486">
    <property type="entry name" value="SpoIID/LytB"/>
</dbReference>
<dbReference type="InterPro" id="IPR014225">
    <property type="entry name" value="Spore_II_D_firmicutes"/>
</dbReference>
<feature type="transmembrane region" description="Helical" evidence="1">
    <location>
        <begin position="6"/>
        <end position="31"/>
    </location>
</feature>
<dbReference type="NCBIfam" id="TIGR02669">
    <property type="entry name" value="SpoIID_LytB"/>
    <property type="match status" value="1"/>
</dbReference>